<dbReference type="Pfam" id="PF08671">
    <property type="entry name" value="SinI"/>
    <property type="match status" value="1"/>
</dbReference>
<feature type="domain" description="Sin" evidence="1">
    <location>
        <begin position="1"/>
        <end position="35"/>
    </location>
</feature>
<gene>
    <name evidence="2" type="ORF">DET59_10551</name>
</gene>
<dbReference type="Proteomes" id="UP000252118">
    <property type="component" value="Unassembled WGS sequence"/>
</dbReference>
<name>A0A366ER34_9BACI</name>
<dbReference type="AlphaFoldDB" id="A0A366ER34"/>
<accession>A0A366ER34</accession>
<sequence>MGNKVLDQEWVDLVRQALEAGISKEQIREYLQKRPQEAKAEYKLI</sequence>
<evidence type="ECO:0000313" key="3">
    <source>
        <dbReference type="Proteomes" id="UP000252118"/>
    </source>
</evidence>
<protein>
    <submittedName>
        <fullName evidence="2">Anti-repressor SinI</fullName>
    </submittedName>
</protein>
<dbReference type="EMBL" id="QNRJ01000005">
    <property type="protein sequence ID" value="RBP04764.1"/>
    <property type="molecule type" value="Genomic_DNA"/>
</dbReference>
<dbReference type="GO" id="GO:0006355">
    <property type="term" value="P:regulation of DNA-templated transcription"/>
    <property type="evidence" value="ECO:0007669"/>
    <property type="project" value="InterPro"/>
</dbReference>
<dbReference type="RefSeq" id="WP_181778095.1">
    <property type="nucleotide sequence ID" value="NZ_QNRJ01000005.1"/>
</dbReference>
<reference evidence="2 3" key="1">
    <citation type="submission" date="2018-06" db="EMBL/GenBank/DDBJ databases">
        <title>Freshwater and sediment microbial communities from various areas in North America, analyzing microbe dynamics in response to fracking.</title>
        <authorList>
            <person name="Lamendella R."/>
        </authorList>
    </citation>
    <scope>NUCLEOTIDE SEQUENCE [LARGE SCALE GENOMIC DNA]</scope>
    <source>
        <strain evidence="2 3">97B</strain>
    </source>
</reference>
<comment type="caution">
    <text evidence="2">The sequence shown here is derived from an EMBL/GenBank/DDBJ whole genome shotgun (WGS) entry which is preliminary data.</text>
</comment>
<dbReference type="GO" id="GO:0046983">
    <property type="term" value="F:protein dimerization activity"/>
    <property type="evidence" value="ECO:0007669"/>
    <property type="project" value="InterPro"/>
</dbReference>
<organism evidence="2 3">
    <name type="scientific">Rossellomorea aquimaris</name>
    <dbReference type="NCBI Taxonomy" id="189382"/>
    <lineage>
        <taxon>Bacteria</taxon>
        <taxon>Bacillati</taxon>
        <taxon>Bacillota</taxon>
        <taxon>Bacilli</taxon>
        <taxon>Bacillales</taxon>
        <taxon>Bacillaceae</taxon>
        <taxon>Rossellomorea</taxon>
    </lineage>
</organism>
<dbReference type="InterPro" id="IPR036281">
    <property type="entry name" value="SinR/SinI_dimer_dom_sf"/>
</dbReference>
<proteinExistence type="predicted"/>
<evidence type="ECO:0000259" key="1">
    <source>
        <dbReference type="PROSITE" id="PS51500"/>
    </source>
</evidence>
<dbReference type="PROSITE" id="PS51500">
    <property type="entry name" value="SIN"/>
    <property type="match status" value="1"/>
</dbReference>
<evidence type="ECO:0000313" key="2">
    <source>
        <dbReference type="EMBL" id="RBP04764.1"/>
    </source>
</evidence>
<dbReference type="SUPFAM" id="SSF47406">
    <property type="entry name" value="SinR repressor dimerisation domain-like"/>
    <property type="match status" value="1"/>
</dbReference>
<dbReference type="InterPro" id="IPR010981">
    <property type="entry name" value="SinR/SinI_dimer_dom"/>
</dbReference>